<name>A0A2J6PHQ8_9HELO</name>
<sequence>MNPVNTKPYNLPETATWLITGCSSGIGQAIATLIASKPNQHLIATARNPSSLSYLPDGNPNILKLALDVTKVASVDAAFAEAKKHFGEDFYLDVVVNNAGYSLSGDTEAATEEEMHQEMETLFFGTVRVTMRAVEVMRQHKDHRGGLIFNISSLAGLIGLPGHAFYHAGKFAVEGWSESVAREMHPDWNINFCIVEPSGVKTEFEGHSKARTAPHPAYAGEDMPARQLEVFVNKGIKAGAAAGMIEPAALAETLFTIASRGEKVPLRLPLGVTVWKMAKMKFAGALAELDAVKEISAMGREI</sequence>
<dbReference type="SMART" id="SM00822">
    <property type="entry name" value="PKS_KR"/>
    <property type="match status" value="1"/>
</dbReference>
<dbReference type="Gene3D" id="3.40.50.720">
    <property type="entry name" value="NAD(P)-binding Rossmann-like Domain"/>
    <property type="match status" value="1"/>
</dbReference>
<gene>
    <name evidence="5" type="ORF">NA56DRAFT_421280</name>
</gene>
<evidence type="ECO:0000256" key="2">
    <source>
        <dbReference type="ARBA" id="ARBA00023002"/>
    </source>
</evidence>
<evidence type="ECO:0000313" key="6">
    <source>
        <dbReference type="Proteomes" id="UP000235672"/>
    </source>
</evidence>
<keyword evidence="6" id="KW-1185">Reference proteome</keyword>
<organism evidence="5 6">
    <name type="scientific">Hyaloscypha hepaticicola</name>
    <dbReference type="NCBI Taxonomy" id="2082293"/>
    <lineage>
        <taxon>Eukaryota</taxon>
        <taxon>Fungi</taxon>
        <taxon>Dikarya</taxon>
        <taxon>Ascomycota</taxon>
        <taxon>Pezizomycotina</taxon>
        <taxon>Leotiomycetes</taxon>
        <taxon>Helotiales</taxon>
        <taxon>Hyaloscyphaceae</taxon>
        <taxon>Hyaloscypha</taxon>
    </lineage>
</organism>
<feature type="domain" description="Ketoreductase" evidence="4">
    <location>
        <begin position="15"/>
        <end position="193"/>
    </location>
</feature>
<dbReference type="PRINTS" id="PR00080">
    <property type="entry name" value="SDRFAMILY"/>
</dbReference>
<evidence type="ECO:0000256" key="1">
    <source>
        <dbReference type="ARBA" id="ARBA00006484"/>
    </source>
</evidence>
<dbReference type="InterPro" id="IPR057326">
    <property type="entry name" value="KR_dom"/>
</dbReference>
<dbReference type="InterPro" id="IPR051911">
    <property type="entry name" value="SDR_oxidoreductase"/>
</dbReference>
<keyword evidence="2" id="KW-0560">Oxidoreductase</keyword>
<dbReference type="SUPFAM" id="SSF51735">
    <property type="entry name" value="NAD(P)-binding Rossmann-fold domains"/>
    <property type="match status" value="1"/>
</dbReference>
<comment type="similarity">
    <text evidence="1 3">Belongs to the short-chain dehydrogenases/reductases (SDR) family.</text>
</comment>
<protein>
    <submittedName>
        <fullName evidence="5">Short-chain dehydrogenase/reductase-like protein SDR</fullName>
    </submittedName>
</protein>
<dbReference type="InterPro" id="IPR002347">
    <property type="entry name" value="SDR_fam"/>
</dbReference>
<evidence type="ECO:0000313" key="5">
    <source>
        <dbReference type="EMBL" id="PMD13572.1"/>
    </source>
</evidence>
<dbReference type="OrthoDB" id="1274115at2759"/>
<proteinExistence type="inferred from homology"/>
<evidence type="ECO:0000256" key="3">
    <source>
        <dbReference type="RuleBase" id="RU000363"/>
    </source>
</evidence>
<dbReference type="PANTHER" id="PTHR43976:SF16">
    <property type="entry name" value="SHORT-CHAIN DEHYDROGENASE_REDUCTASE FAMILY PROTEIN"/>
    <property type="match status" value="1"/>
</dbReference>
<dbReference type="AlphaFoldDB" id="A0A2J6PHQ8"/>
<accession>A0A2J6PHQ8</accession>
<dbReference type="PANTHER" id="PTHR43976">
    <property type="entry name" value="SHORT CHAIN DEHYDROGENASE"/>
    <property type="match status" value="1"/>
</dbReference>
<dbReference type="InterPro" id="IPR036291">
    <property type="entry name" value="NAD(P)-bd_dom_sf"/>
</dbReference>
<dbReference type="STRING" id="1745343.A0A2J6PHQ8"/>
<dbReference type="Proteomes" id="UP000235672">
    <property type="component" value="Unassembled WGS sequence"/>
</dbReference>
<dbReference type="GO" id="GO:0016491">
    <property type="term" value="F:oxidoreductase activity"/>
    <property type="evidence" value="ECO:0007669"/>
    <property type="project" value="UniProtKB-KW"/>
</dbReference>
<dbReference type="PRINTS" id="PR00081">
    <property type="entry name" value="GDHRDH"/>
</dbReference>
<evidence type="ECO:0000259" key="4">
    <source>
        <dbReference type="SMART" id="SM00822"/>
    </source>
</evidence>
<dbReference type="EMBL" id="KZ613530">
    <property type="protein sequence ID" value="PMD13572.1"/>
    <property type="molecule type" value="Genomic_DNA"/>
</dbReference>
<dbReference type="Pfam" id="PF00106">
    <property type="entry name" value="adh_short"/>
    <property type="match status" value="1"/>
</dbReference>
<reference evidence="5 6" key="1">
    <citation type="submission" date="2016-05" db="EMBL/GenBank/DDBJ databases">
        <title>A degradative enzymes factory behind the ericoid mycorrhizal symbiosis.</title>
        <authorList>
            <consortium name="DOE Joint Genome Institute"/>
            <person name="Martino E."/>
            <person name="Morin E."/>
            <person name="Grelet G."/>
            <person name="Kuo A."/>
            <person name="Kohler A."/>
            <person name="Daghino S."/>
            <person name="Barry K."/>
            <person name="Choi C."/>
            <person name="Cichocki N."/>
            <person name="Clum A."/>
            <person name="Copeland A."/>
            <person name="Hainaut M."/>
            <person name="Haridas S."/>
            <person name="Labutti K."/>
            <person name="Lindquist E."/>
            <person name="Lipzen A."/>
            <person name="Khouja H.-R."/>
            <person name="Murat C."/>
            <person name="Ohm R."/>
            <person name="Olson A."/>
            <person name="Spatafora J."/>
            <person name="Veneault-Fourrey C."/>
            <person name="Henrissat B."/>
            <person name="Grigoriev I."/>
            <person name="Martin F."/>
            <person name="Perotto S."/>
        </authorList>
    </citation>
    <scope>NUCLEOTIDE SEQUENCE [LARGE SCALE GENOMIC DNA]</scope>
    <source>
        <strain evidence="5 6">UAMH 7357</strain>
    </source>
</reference>